<dbReference type="SMART" id="SM00852">
    <property type="entry name" value="MoCF_biosynth"/>
    <property type="match status" value="1"/>
</dbReference>
<dbReference type="InterPro" id="IPR008284">
    <property type="entry name" value="MoCF_biosynth_CS"/>
</dbReference>
<name>A0A401FYC7_9BACT</name>
<organism evidence="8 9">
    <name type="scientific">Desulfonema ishimotonii</name>
    <dbReference type="NCBI Taxonomy" id="45657"/>
    <lineage>
        <taxon>Bacteria</taxon>
        <taxon>Pseudomonadati</taxon>
        <taxon>Thermodesulfobacteriota</taxon>
        <taxon>Desulfobacteria</taxon>
        <taxon>Desulfobacterales</taxon>
        <taxon>Desulfococcaceae</taxon>
        <taxon>Desulfonema</taxon>
    </lineage>
</organism>
<keyword evidence="5 6" id="KW-0501">Molybdenum cofactor biosynthesis</keyword>
<feature type="domain" description="MoaB/Mog" evidence="7">
    <location>
        <begin position="17"/>
        <end position="161"/>
    </location>
</feature>
<comment type="pathway">
    <text evidence="2 6">Cofactor biosynthesis; molybdopterin biosynthesis.</text>
</comment>
<dbReference type="PANTHER" id="PTHR43232:SF2">
    <property type="entry name" value="MOLYBDENUM COFACTOR BIOSYNTHESIS PROTEIN B"/>
    <property type="match status" value="1"/>
</dbReference>
<dbReference type="Gene3D" id="3.40.980.10">
    <property type="entry name" value="MoaB/Mog-like domain"/>
    <property type="match status" value="1"/>
</dbReference>
<dbReference type="FunFam" id="3.40.980.10:FF:000006">
    <property type="entry name" value="Molybdenum cofactor biosynthesis protein B"/>
    <property type="match status" value="1"/>
</dbReference>
<dbReference type="OrthoDB" id="9784492at2"/>
<dbReference type="EMBL" id="BEXT01000001">
    <property type="protein sequence ID" value="GBC62012.1"/>
    <property type="molecule type" value="Genomic_DNA"/>
</dbReference>
<dbReference type="InterPro" id="IPR001453">
    <property type="entry name" value="MoaB/Mog_dom"/>
</dbReference>
<dbReference type="InterPro" id="IPR012245">
    <property type="entry name" value="MoaB"/>
</dbReference>
<keyword evidence="9" id="KW-1185">Reference proteome</keyword>
<reference evidence="9" key="2">
    <citation type="submission" date="2019-01" db="EMBL/GenBank/DDBJ databases">
        <title>Genome sequence of Desulfonema ishimotonii strain Tokyo 01.</title>
        <authorList>
            <person name="Fukui M."/>
        </authorList>
    </citation>
    <scope>NUCLEOTIDE SEQUENCE [LARGE SCALE GENOMIC DNA]</scope>
    <source>
        <strain evidence="9">Tokyo 01</strain>
    </source>
</reference>
<dbReference type="RefSeq" id="WP_124329228.1">
    <property type="nucleotide sequence ID" value="NZ_BEXT01000001.1"/>
</dbReference>
<accession>A0A401FYC7</accession>
<gene>
    <name evidence="8" type="ORF">DENIS_2975</name>
</gene>
<comment type="similarity">
    <text evidence="3 6">Belongs to the MoaB/Mog family.</text>
</comment>
<dbReference type="GO" id="GO:0006777">
    <property type="term" value="P:Mo-molybdopterin cofactor biosynthetic process"/>
    <property type="evidence" value="ECO:0007669"/>
    <property type="project" value="UniProtKB-UniRule"/>
</dbReference>
<reference evidence="9" key="1">
    <citation type="submission" date="2017-11" db="EMBL/GenBank/DDBJ databases">
        <authorList>
            <person name="Watanabe M."/>
            <person name="Kojima H."/>
        </authorList>
    </citation>
    <scope>NUCLEOTIDE SEQUENCE [LARGE SCALE GENOMIC DNA]</scope>
    <source>
        <strain evidence="9">Tokyo 01</strain>
    </source>
</reference>
<dbReference type="SUPFAM" id="SSF53218">
    <property type="entry name" value="Molybdenum cofactor biosynthesis proteins"/>
    <property type="match status" value="1"/>
</dbReference>
<dbReference type="PIRSF" id="PIRSF006443">
    <property type="entry name" value="MoaB"/>
    <property type="match status" value="1"/>
</dbReference>
<dbReference type="PROSITE" id="PS01078">
    <property type="entry name" value="MOCF_BIOSYNTHESIS_1"/>
    <property type="match status" value="1"/>
</dbReference>
<dbReference type="NCBIfam" id="TIGR00177">
    <property type="entry name" value="molyb_syn"/>
    <property type="match status" value="1"/>
</dbReference>
<sequence>MGVEDHKKHAVKSVRAGVITLSSTRSKAEDESGTWIAEQLRQQGHTLVFHQVLPDNGAIITQTVLNAIYEQTPHVLLLNGGTGASPRDVTVEAVRSLFQKELTAFSTLFAQLSFEEIGAAAILSRATAGVIRRTAVFCMPGSIRACKLACTRLIFPELGHLAKHLSEE</sequence>
<dbReference type="PANTHER" id="PTHR43232">
    <property type="entry name" value="MOLYBDENUM COFACTOR BIOSYNTHESIS PROTEIN B"/>
    <property type="match status" value="1"/>
</dbReference>
<dbReference type="Proteomes" id="UP000288096">
    <property type="component" value="Unassembled WGS sequence"/>
</dbReference>
<comment type="caution">
    <text evidence="8">The sequence shown here is derived from an EMBL/GenBank/DDBJ whole genome shotgun (WGS) entry which is preliminary data.</text>
</comment>
<evidence type="ECO:0000313" key="8">
    <source>
        <dbReference type="EMBL" id="GBC62012.1"/>
    </source>
</evidence>
<evidence type="ECO:0000256" key="4">
    <source>
        <dbReference type="ARBA" id="ARBA00015262"/>
    </source>
</evidence>
<dbReference type="AlphaFoldDB" id="A0A401FYC7"/>
<dbReference type="GO" id="GO:0005829">
    <property type="term" value="C:cytosol"/>
    <property type="evidence" value="ECO:0007669"/>
    <property type="project" value="TreeGrafter"/>
</dbReference>
<protein>
    <recommendedName>
        <fullName evidence="4 6">Molybdenum cofactor biosynthesis protein B</fullName>
    </recommendedName>
</protein>
<evidence type="ECO:0000256" key="6">
    <source>
        <dbReference type="PIRNR" id="PIRNR006443"/>
    </source>
</evidence>
<comment type="function">
    <text evidence="1 6">May be involved in the biosynthesis of molybdopterin.</text>
</comment>
<dbReference type="Pfam" id="PF00994">
    <property type="entry name" value="MoCF_biosynth"/>
    <property type="match status" value="1"/>
</dbReference>
<proteinExistence type="inferred from homology"/>
<evidence type="ECO:0000259" key="7">
    <source>
        <dbReference type="SMART" id="SM00852"/>
    </source>
</evidence>
<evidence type="ECO:0000256" key="1">
    <source>
        <dbReference type="ARBA" id="ARBA00003487"/>
    </source>
</evidence>
<evidence type="ECO:0000256" key="3">
    <source>
        <dbReference type="ARBA" id="ARBA00006112"/>
    </source>
</evidence>
<dbReference type="UniPathway" id="UPA00344"/>
<evidence type="ECO:0000256" key="5">
    <source>
        <dbReference type="ARBA" id="ARBA00023150"/>
    </source>
</evidence>
<evidence type="ECO:0000256" key="2">
    <source>
        <dbReference type="ARBA" id="ARBA00005046"/>
    </source>
</evidence>
<dbReference type="InterPro" id="IPR036425">
    <property type="entry name" value="MoaB/Mog-like_dom_sf"/>
</dbReference>
<dbReference type="CDD" id="cd00886">
    <property type="entry name" value="MogA_MoaB"/>
    <property type="match status" value="1"/>
</dbReference>
<evidence type="ECO:0000313" key="9">
    <source>
        <dbReference type="Proteomes" id="UP000288096"/>
    </source>
</evidence>